<name>A0AAN8TVC9_SOLBU</name>
<keyword evidence="2" id="KW-0804">Transcription</keyword>
<proteinExistence type="predicted"/>
<keyword evidence="1" id="KW-0805">Transcription regulation</keyword>
<dbReference type="GO" id="GO:0003677">
    <property type="term" value="F:DNA binding"/>
    <property type="evidence" value="ECO:0007669"/>
    <property type="project" value="InterPro"/>
</dbReference>
<gene>
    <name evidence="4" type="ORF">RDI58_010908</name>
</gene>
<dbReference type="EMBL" id="JBANQN010000004">
    <property type="protein sequence ID" value="KAK6791827.1"/>
    <property type="molecule type" value="Genomic_DNA"/>
</dbReference>
<evidence type="ECO:0000256" key="1">
    <source>
        <dbReference type="ARBA" id="ARBA00023015"/>
    </source>
</evidence>
<dbReference type="Proteomes" id="UP001371456">
    <property type="component" value="Unassembled WGS sequence"/>
</dbReference>
<dbReference type="AlphaFoldDB" id="A0AAN8TVC9"/>
<evidence type="ECO:0000313" key="4">
    <source>
        <dbReference type="EMBL" id="KAK6791827.1"/>
    </source>
</evidence>
<comment type="caution">
    <text evidence="4">The sequence shown here is derived from an EMBL/GenBank/DDBJ whole genome shotgun (WGS) entry which is preliminary data.</text>
</comment>
<sequence length="48" mass="5596">MLVDNDKAFVIKMINLLKSYDYKGCRPKKILEQMNVLDITRTQVASHL</sequence>
<dbReference type="InterPro" id="IPR009057">
    <property type="entry name" value="Homeodomain-like_sf"/>
</dbReference>
<accession>A0AAN8TVC9</accession>
<evidence type="ECO:0000256" key="2">
    <source>
        <dbReference type="ARBA" id="ARBA00023163"/>
    </source>
</evidence>
<evidence type="ECO:0000313" key="5">
    <source>
        <dbReference type="Proteomes" id="UP001371456"/>
    </source>
</evidence>
<dbReference type="InterPro" id="IPR006447">
    <property type="entry name" value="Myb_dom_plants"/>
</dbReference>
<dbReference type="SUPFAM" id="SSF46689">
    <property type="entry name" value="Homeodomain-like"/>
    <property type="match status" value="1"/>
</dbReference>
<organism evidence="4 5">
    <name type="scientific">Solanum bulbocastanum</name>
    <name type="common">Wild potato</name>
    <dbReference type="NCBI Taxonomy" id="147425"/>
    <lineage>
        <taxon>Eukaryota</taxon>
        <taxon>Viridiplantae</taxon>
        <taxon>Streptophyta</taxon>
        <taxon>Embryophyta</taxon>
        <taxon>Tracheophyta</taxon>
        <taxon>Spermatophyta</taxon>
        <taxon>Magnoliopsida</taxon>
        <taxon>eudicotyledons</taxon>
        <taxon>Gunneridae</taxon>
        <taxon>Pentapetalae</taxon>
        <taxon>asterids</taxon>
        <taxon>lamiids</taxon>
        <taxon>Solanales</taxon>
        <taxon>Solanaceae</taxon>
        <taxon>Solanoideae</taxon>
        <taxon>Solaneae</taxon>
        <taxon>Solanum</taxon>
    </lineage>
</organism>
<dbReference type="NCBIfam" id="TIGR01557">
    <property type="entry name" value="myb_SHAQKYF"/>
    <property type="match status" value="1"/>
</dbReference>
<keyword evidence="5" id="KW-1185">Reference proteome</keyword>
<evidence type="ECO:0000256" key="3">
    <source>
        <dbReference type="ARBA" id="ARBA00023242"/>
    </source>
</evidence>
<dbReference type="Gene3D" id="1.10.10.60">
    <property type="entry name" value="Homeodomain-like"/>
    <property type="match status" value="1"/>
</dbReference>
<keyword evidence="3" id="KW-0539">Nucleus</keyword>
<reference evidence="4 5" key="1">
    <citation type="submission" date="2024-02" db="EMBL/GenBank/DDBJ databases">
        <title>de novo genome assembly of Solanum bulbocastanum strain 11H21.</title>
        <authorList>
            <person name="Hosaka A.J."/>
        </authorList>
    </citation>
    <scope>NUCLEOTIDE SEQUENCE [LARGE SCALE GENOMIC DNA]</scope>
    <source>
        <tissue evidence="4">Young leaves</tissue>
    </source>
</reference>
<protein>
    <submittedName>
        <fullName evidence="4">Uncharacterized protein</fullName>
    </submittedName>
</protein>